<proteinExistence type="predicted"/>
<name>A0A8C5MYB7_9ANUR</name>
<dbReference type="PANTHER" id="PTHR12277:SF69">
    <property type="entry name" value="PROTEIN ABHD12B"/>
    <property type="match status" value="1"/>
</dbReference>
<evidence type="ECO:0000313" key="2">
    <source>
        <dbReference type="Ensembl" id="ENSLLEP00000018829.1"/>
    </source>
</evidence>
<sequence length="262" mass="29243">IVVYVTVPFIIRLFPMLLSKVVYLNMVKVPLSVDLSNPGELLNHTINFYLTPEEGITVGVWHTVPTNRGEEAKGKDLRWFEDSLSDNNPVIIYLHGNGGTRLPALYFLCVLQVLSAAGFHVLAFDYRGFADSTGEPSEEGVTQDSAFIYQWVKARSRGNPVCLWGHSLGSGCVSHVVPLLYVRIPSLGHPDVLICVKEMSSPLLILHAEDDEVVPSLLAKKLHETALRSPHSREVKLVLFPAHLGYNHEDIYKDPKLPLIIW</sequence>
<dbReference type="SUPFAM" id="SSF53474">
    <property type="entry name" value="alpha/beta-Hydrolases"/>
    <property type="match status" value="1"/>
</dbReference>
<dbReference type="GO" id="GO:0006660">
    <property type="term" value="P:phosphatidylserine catabolic process"/>
    <property type="evidence" value="ECO:0007669"/>
    <property type="project" value="TreeGrafter"/>
</dbReference>
<organism evidence="2 3">
    <name type="scientific">Leptobrachium leishanense</name>
    <name type="common">Leishan spiny toad</name>
    <dbReference type="NCBI Taxonomy" id="445787"/>
    <lineage>
        <taxon>Eukaryota</taxon>
        <taxon>Metazoa</taxon>
        <taxon>Chordata</taxon>
        <taxon>Craniata</taxon>
        <taxon>Vertebrata</taxon>
        <taxon>Euteleostomi</taxon>
        <taxon>Amphibia</taxon>
        <taxon>Batrachia</taxon>
        <taxon>Anura</taxon>
        <taxon>Pelobatoidea</taxon>
        <taxon>Megophryidae</taxon>
        <taxon>Leptobrachium</taxon>
    </lineage>
</organism>
<keyword evidence="3" id="KW-1185">Reference proteome</keyword>
<dbReference type="InterPro" id="IPR000073">
    <property type="entry name" value="AB_hydrolase_1"/>
</dbReference>
<dbReference type="GO" id="GO:0052651">
    <property type="term" value="P:monoacylglycerol catabolic process"/>
    <property type="evidence" value="ECO:0007669"/>
    <property type="project" value="TreeGrafter"/>
</dbReference>
<protein>
    <recommendedName>
        <fullName evidence="1">AB hydrolase-1 domain-containing protein</fullName>
    </recommendedName>
</protein>
<dbReference type="Ensembl" id="ENSLLET00000019570.1">
    <property type="protein sequence ID" value="ENSLLEP00000018829.1"/>
    <property type="gene ID" value="ENSLLEG00000011904.1"/>
</dbReference>
<feature type="domain" description="AB hydrolase-1" evidence="1">
    <location>
        <begin position="89"/>
        <end position="176"/>
    </location>
</feature>
<accession>A0A8C5MYB7</accession>
<reference evidence="2" key="1">
    <citation type="submission" date="2025-08" db="UniProtKB">
        <authorList>
            <consortium name="Ensembl"/>
        </authorList>
    </citation>
    <scope>IDENTIFICATION</scope>
</reference>
<dbReference type="GeneTree" id="ENSGT00940000165086"/>
<evidence type="ECO:0000313" key="3">
    <source>
        <dbReference type="Proteomes" id="UP000694569"/>
    </source>
</evidence>
<dbReference type="InterPro" id="IPR029058">
    <property type="entry name" value="AB_hydrolase_fold"/>
</dbReference>
<dbReference type="Proteomes" id="UP000694569">
    <property type="component" value="Unplaced"/>
</dbReference>
<dbReference type="PANTHER" id="PTHR12277">
    <property type="entry name" value="ALPHA/BETA HYDROLASE DOMAIN-CONTAINING PROTEIN"/>
    <property type="match status" value="1"/>
</dbReference>
<dbReference type="GO" id="GO:0047372">
    <property type="term" value="F:monoacylglycerol lipase activity"/>
    <property type="evidence" value="ECO:0007669"/>
    <property type="project" value="TreeGrafter"/>
</dbReference>
<dbReference type="GO" id="GO:0005789">
    <property type="term" value="C:endoplasmic reticulum membrane"/>
    <property type="evidence" value="ECO:0007669"/>
    <property type="project" value="TreeGrafter"/>
</dbReference>
<dbReference type="AlphaFoldDB" id="A0A8C5MYB7"/>
<reference evidence="2" key="2">
    <citation type="submission" date="2025-09" db="UniProtKB">
        <authorList>
            <consortium name="Ensembl"/>
        </authorList>
    </citation>
    <scope>IDENTIFICATION</scope>
</reference>
<dbReference type="GO" id="GO:0004622">
    <property type="term" value="F:phosphatidylcholine lysophospholipase activity"/>
    <property type="evidence" value="ECO:0007669"/>
    <property type="project" value="TreeGrafter"/>
</dbReference>
<evidence type="ECO:0000259" key="1">
    <source>
        <dbReference type="Pfam" id="PF00561"/>
    </source>
</evidence>
<dbReference type="Pfam" id="PF00561">
    <property type="entry name" value="Abhydrolase_1"/>
    <property type="match status" value="1"/>
</dbReference>
<dbReference type="Gene3D" id="3.40.50.1820">
    <property type="entry name" value="alpha/beta hydrolase"/>
    <property type="match status" value="1"/>
</dbReference>